<name>A0A099F015_9RHOB</name>
<organism evidence="1 2">
    <name type="scientific">Paracoccus sphaerophysae</name>
    <dbReference type="NCBI Taxonomy" id="690417"/>
    <lineage>
        <taxon>Bacteria</taxon>
        <taxon>Pseudomonadati</taxon>
        <taxon>Pseudomonadota</taxon>
        <taxon>Alphaproteobacteria</taxon>
        <taxon>Rhodobacterales</taxon>
        <taxon>Paracoccaceae</taxon>
        <taxon>Paracoccus</taxon>
    </lineage>
</organism>
<proteinExistence type="predicted"/>
<keyword evidence="2" id="KW-1185">Reference proteome</keyword>
<keyword evidence="1" id="KW-0378">Hydrolase</keyword>
<dbReference type="GO" id="GO:0016787">
    <property type="term" value="F:hydrolase activity"/>
    <property type="evidence" value="ECO:0007669"/>
    <property type="project" value="UniProtKB-KW"/>
</dbReference>
<dbReference type="STRING" id="690417.IC63_12770"/>
<dbReference type="EMBL" id="JRKS01000047">
    <property type="protein sequence ID" value="KGJ03834.1"/>
    <property type="molecule type" value="Genomic_DNA"/>
</dbReference>
<dbReference type="RefSeq" id="WP_036720861.1">
    <property type="nucleotide sequence ID" value="NZ_JRKS01000047.1"/>
</dbReference>
<dbReference type="SUPFAM" id="SSF53187">
    <property type="entry name" value="Zn-dependent exopeptidases"/>
    <property type="match status" value="1"/>
</dbReference>
<dbReference type="InterPro" id="IPR007709">
    <property type="entry name" value="N-FG_amidohydro"/>
</dbReference>
<reference evidence="1 2" key="2">
    <citation type="submission" date="2014-10" db="EMBL/GenBank/DDBJ databases">
        <title>Paracoccus sanguinis sp. nov., isolated from clinical specimens of New York State patients.</title>
        <authorList>
            <person name="Mingle L.A."/>
            <person name="Cole J.A."/>
            <person name="Lapierre P."/>
            <person name="Musser K.A."/>
        </authorList>
    </citation>
    <scope>NUCLEOTIDE SEQUENCE [LARGE SCALE GENOMIC DNA]</scope>
    <source>
        <strain evidence="1 2">HAMBI 3106</strain>
    </source>
</reference>
<reference evidence="1 2" key="1">
    <citation type="submission" date="2014-09" db="EMBL/GenBank/DDBJ databases">
        <authorList>
            <person name="McGinnis J.M."/>
            <person name="Wolfgang W.J."/>
        </authorList>
    </citation>
    <scope>NUCLEOTIDE SEQUENCE [LARGE SCALE GENOMIC DNA]</scope>
    <source>
        <strain evidence="1 2">HAMBI 3106</strain>
    </source>
</reference>
<dbReference type="Pfam" id="PF05013">
    <property type="entry name" value="FGase"/>
    <property type="match status" value="1"/>
</dbReference>
<evidence type="ECO:0000313" key="1">
    <source>
        <dbReference type="EMBL" id="KGJ03834.1"/>
    </source>
</evidence>
<dbReference type="Proteomes" id="UP000029917">
    <property type="component" value="Unassembled WGS sequence"/>
</dbReference>
<dbReference type="AlphaFoldDB" id="A0A099F015"/>
<gene>
    <name evidence="1" type="ORF">IC63_12770</name>
</gene>
<protein>
    <submittedName>
        <fullName evidence="1">N-formylglutamate amidohydrolase</fullName>
    </submittedName>
</protein>
<dbReference type="Gene3D" id="3.40.630.40">
    <property type="entry name" value="Zn-dependent exopeptidases"/>
    <property type="match status" value="1"/>
</dbReference>
<sequence length="288" mass="31051">MPDPSPHATFDLTRPEDWRGGVIFASPHSGRDYPGWFLAESRLDPVQLRSSEDAFVDRLIAPAVAAGAVTLAARIPRAVVDLNRSAEDLDPAAISGIAPRRPDPRILSGLGVIPRVVSHGCPIRHGKLPEPEARRRIDAYWRPYHAALAALMDEAVARCGRAILIDVHSMPREALSHLNAPPPDIVLGDRNGVSADPWLTAAVAGALDEAGFAVRRNSPFAGAHIAAAYGRPARGRHVVQIEIDRSLYMDEAAIRPHDRFDAFAARFGAVVARMARLGDPGQARIAAE</sequence>
<accession>A0A099F015</accession>
<evidence type="ECO:0000313" key="2">
    <source>
        <dbReference type="Proteomes" id="UP000029917"/>
    </source>
</evidence>
<comment type="caution">
    <text evidence="1">The sequence shown here is derived from an EMBL/GenBank/DDBJ whole genome shotgun (WGS) entry which is preliminary data.</text>
</comment>